<comment type="caution">
    <text evidence="2">The sequence shown here is derived from an EMBL/GenBank/DDBJ whole genome shotgun (WGS) entry which is preliminary data.</text>
</comment>
<evidence type="ECO:0000313" key="2">
    <source>
        <dbReference type="EMBL" id="MCJ8502505.1"/>
    </source>
</evidence>
<dbReference type="CDD" id="cd03443">
    <property type="entry name" value="PaaI_thioesterase"/>
    <property type="match status" value="1"/>
</dbReference>
<gene>
    <name evidence="2" type="ORF">MRX98_18155</name>
</gene>
<reference evidence="2" key="1">
    <citation type="submission" date="2022-04" db="EMBL/GenBank/DDBJ databases">
        <title>Desulfatitalea alkaliphila sp. nov., a novel anaerobic sulfate-reducing bacterium isolated from terrestrial mud volcano, Taman Peninsula, Russia.</title>
        <authorList>
            <person name="Khomyakova M.A."/>
            <person name="Merkel A.Y."/>
            <person name="Slobodkin A.I."/>
        </authorList>
    </citation>
    <scope>NUCLEOTIDE SEQUENCE</scope>
    <source>
        <strain evidence="2">M08but</strain>
    </source>
</reference>
<organism evidence="2 3">
    <name type="scientific">Desulfatitalea alkaliphila</name>
    <dbReference type="NCBI Taxonomy" id="2929485"/>
    <lineage>
        <taxon>Bacteria</taxon>
        <taxon>Pseudomonadati</taxon>
        <taxon>Thermodesulfobacteriota</taxon>
        <taxon>Desulfobacteria</taxon>
        <taxon>Desulfobacterales</taxon>
        <taxon>Desulfosarcinaceae</taxon>
        <taxon>Desulfatitalea</taxon>
    </lineage>
</organism>
<dbReference type="AlphaFoldDB" id="A0AA41R785"/>
<protein>
    <submittedName>
        <fullName evidence="2">PaaI family thioesterase</fullName>
    </submittedName>
</protein>
<accession>A0AA41R785</accession>
<sequence>MEIITHQAIDPTLCGRPVAVEEGYSRVVLRTTAVMAADDTGLVHGGFLFGLADYAAMIAVNHPNVVLGAADVKFLKPLAVDAEVTAEARVEEVQGKKQWVAVSVTQGEEVVFQGMFTCFVLDKHVMDKA</sequence>
<dbReference type="Pfam" id="PF03061">
    <property type="entry name" value="4HBT"/>
    <property type="match status" value="1"/>
</dbReference>
<dbReference type="InterPro" id="IPR029069">
    <property type="entry name" value="HotDog_dom_sf"/>
</dbReference>
<name>A0AA41R785_9BACT</name>
<dbReference type="Gene3D" id="3.10.129.10">
    <property type="entry name" value="Hotdog Thioesterase"/>
    <property type="match status" value="1"/>
</dbReference>
<proteinExistence type="predicted"/>
<dbReference type="PANTHER" id="PTHR42856">
    <property type="entry name" value="ACYL-COENZYME A THIOESTERASE PAAI"/>
    <property type="match status" value="1"/>
</dbReference>
<keyword evidence="3" id="KW-1185">Reference proteome</keyword>
<feature type="domain" description="Thioesterase" evidence="1">
    <location>
        <begin position="41"/>
        <end position="110"/>
    </location>
</feature>
<dbReference type="InterPro" id="IPR052723">
    <property type="entry name" value="Acyl-CoA_thioesterase_PaaI"/>
</dbReference>
<evidence type="ECO:0000313" key="3">
    <source>
        <dbReference type="Proteomes" id="UP001165427"/>
    </source>
</evidence>
<dbReference type="GO" id="GO:0016289">
    <property type="term" value="F:acyl-CoA hydrolase activity"/>
    <property type="evidence" value="ECO:0007669"/>
    <property type="project" value="TreeGrafter"/>
</dbReference>
<dbReference type="PANTHER" id="PTHR42856:SF1">
    <property type="entry name" value="ACYL-COENZYME A THIOESTERASE PAAI"/>
    <property type="match status" value="1"/>
</dbReference>
<evidence type="ECO:0000259" key="1">
    <source>
        <dbReference type="Pfam" id="PF03061"/>
    </source>
</evidence>
<dbReference type="EMBL" id="JALJRB010000027">
    <property type="protein sequence ID" value="MCJ8502505.1"/>
    <property type="molecule type" value="Genomic_DNA"/>
</dbReference>
<dbReference type="SUPFAM" id="SSF54637">
    <property type="entry name" value="Thioesterase/thiol ester dehydrase-isomerase"/>
    <property type="match status" value="1"/>
</dbReference>
<dbReference type="RefSeq" id="WP_246913373.1">
    <property type="nucleotide sequence ID" value="NZ_JALJRB010000027.1"/>
</dbReference>
<dbReference type="InterPro" id="IPR006683">
    <property type="entry name" value="Thioestr_dom"/>
</dbReference>
<dbReference type="Proteomes" id="UP001165427">
    <property type="component" value="Unassembled WGS sequence"/>
</dbReference>